<evidence type="ECO:0000256" key="6">
    <source>
        <dbReference type="ARBA" id="ARBA00023125"/>
    </source>
</evidence>
<evidence type="ECO:0000256" key="4">
    <source>
        <dbReference type="ARBA" id="ARBA00022806"/>
    </source>
</evidence>
<dbReference type="InterPro" id="IPR013701">
    <property type="entry name" value="Lhr-like_DEAD/DEAH_assoc"/>
</dbReference>
<evidence type="ECO:0000256" key="10">
    <source>
        <dbReference type="SAM" id="Coils"/>
    </source>
</evidence>
<comment type="caution">
    <text evidence="13">The sequence shown here is derived from an EMBL/GenBank/DDBJ whole genome shotgun (WGS) entry which is preliminary data.</text>
</comment>
<dbReference type="CDD" id="cd18796">
    <property type="entry name" value="SF2_C_LHR"/>
    <property type="match status" value="1"/>
</dbReference>
<evidence type="ECO:0000256" key="8">
    <source>
        <dbReference type="ARBA" id="ARBA00023235"/>
    </source>
</evidence>
<evidence type="ECO:0000259" key="11">
    <source>
        <dbReference type="PROSITE" id="PS51192"/>
    </source>
</evidence>
<dbReference type="InterPro" id="IPR045628">
    <property type="entry name" value="Lhr_WH_dom"/>
</dbReference>
<dbReference type="InterPro" id="IPR052511">
    <property type="entry name" value="ATP-dep_Helicase"/>
</dbReference>
<evidence type="ECO:0000256" key="2">
    <source>
        <dbReference type="ARBA" id="ARBA00022763"/>
    </source>
</evidence>
<evidence type="ECO:0000256" key="1">
    <source>
        <dbReference type="ARBA" id="ARBA00022741"/>
    </source>
</evidence>
<dbReference type="InterPro" id="IPR011545">
    <property type="entry name" value="DEAD/DEAH_box_helicase_dom"/>
</dbReference>
<feature type="domain" description="Helicase C-terminal" evidence="12">
    <location>
        <begin position="247"/>
        <end position="406"/>
    </location>
</feature>
<dbReference type="InterPro" id="IPR001650">
    <property type="entry name" value="Helicase_C-like"/>
</dbReference>
<dbReference type="Proteomes" id="UP001575105">
    <property type="component" value="Unassembled WGS sequence"/>
</dbReference>
<dbReference type="SMART" id="SM00487">
    <property type="entry name" value="DEXDc"/>
    <property type="match status" value="1"/>
</dbReference>
<dbReference type="PANTHER" id="PTHR47962">
    <property type="entry name" value="ATP-DEPENDENT HELICASE LHR-RELATED-RELATED"/>
    <property type="match status" value="1"/>
</dbReference>
<keyword evidence="6" id="KW-0238">DNA-binding</keyword>
<accession>A0ABV4U3U4</accession>
<name>A0ABV4U3U4_9BACT</name>
<keyword evidence="14" id="KW-1185">Reference proteome</keyword>
<keyword evidence="7" id="KW-0234">DNA repair</keyword>
<dbReference type="InterPro" id="IPR017170">
    <property type="entry name" value="Lhr-like"/>
</dbReference>
<evidence type="ECO:0000256" key="3">
    <source>
        <dbReference type="ARBA" id="ARBA00022801"/>
    </source>
</evidence>
<keyword evidence="3" id="KW-0378">Hydrolase</keyword>
<dbReference type="InterPro" id="IPR027417">
    <property type="entry name" value="P-loop_NTPase"/>
</dbReference>
<organism evidence="13 14">
    <name type="scientific">Natronomicrosphaera hydrolytica</name>
    <dbReference type="NCBI Taxonomy" id="3242702"/>
    <lineage>
        <taxon>Bacteria</taxon>
        <taxon>Pseudomonadati</taxon>
        <taxon>Planctomycetota</taxon>
        <taxon>Phycisphaerae</taxon>
        <taxon>Phycisphaerales</taxon>
        <taxon>Phycisphaeraceae</taxon>
        <taxon>Natronomicrosphaera</taxon>
    </lineage>
</organism>
<keyword evidence="8" id="KW-0413">Isomerase</keyword>
<keyword evidence="13" id="KW-0436">Ligase</keyword>
<dbReference type="Gene3D" id="3.40.50.300">
    <property type="entry name" value="P-loop containing nucleotide triphosphate hydrolases"/>
    <property type="match status" value="2"/>
</dbReference>
<dbReference type="SUPFAM" id="SSF52540">
    <property type="entry name" value="P-loop containing nucleoside triphosphate hydrolases"/>
    <property type="match status" value="1"/>
</dbReference>
<evidence type="ECO:0000256" key="5">
    <source>
        <dbReference type="ARBA" id="ARBA00022840"/>
    </source>
</evidence>
<protein>
    <submittedName>
        <fullName evidence="13">Ligase-associated DNA damage response DEXH box helicase</fullName>
    </submittedName>
</protein>
<dbReference type="GO" id="GO:0016874">
    <property type="term" value="F:ligase activity"/>
    <property type="evidence" value="ECO:0007669"/>
    <property type="project" value="UniProtKB-KW"/>
</dbReference>
<dbReference type="InterPro" id="IPR026362">
    <property type="entry name" value="DEXH_lig_assoc"/>
</dbReference>
<gene>
    <name evidence="13" type="ORF">ACERK3_02435</name>
</gene>
<dbReference type="SMART" id="SM00490">
    <property type="entry name" value="HELICc"/>
    <property type="match status" value="1"/>
</dbReference>
<dbReference type="NCBIfam" id="TIGR04121">
    <property type="entry name" value="DEXH_lig_assoc"/>
    <property type="match status" value="1"/>
</dbReference>
<evidence type="ECO:0000256" key="9">
    <source>
        <dbReference type="ARBA" id="ARBA00093467"/>
    </source>
</evidence>
<dbReference type="PROSITE" id="PS51192">
    <property type="entry name" value="HELICASE_ATP_BIND_1"/>
    <property type="match status" value="1"/>
</dbReference>
<dbReference type="PROSITE" id="PS51194">
    <property type="entry name" value="HELICASE_CTER"/>
    <property type="match status" value="1"/>
</dbReference>
<dbReference type="RefSeq" id="WP_425344065.1">
    <property type="nucleotide sequence ID" value="NZ_JBGUBD010000001.1"/>
</dbReference>
<dbReference type="InterPro" id="IPR014001">
    <property type="entry name" value="Helicase_ATP-bd"/>
</dbReference>
<dbReference type="Pfam" id="PF08494">
    <property type="entry name" value="DEAD_assoc"/>
    <property type="match status" value="1"/>
</dbReference>
<evidence type="ECO:0000313" key="13">
    <source>
        <dbReference type="EMBL" id="MFA9477144.1"/>
    </source>
</evidence>
<dbReference type="PIRSF" id="PIRSF037307">
    <property type="entry name" value="Lhr-like_helic_prd"/>
    <property type="match status" value="1"/>
</dbReference>
<keyword evidence="1" id="KW-0547">Nucleotide-binding</keyword>
<feature type="domain" description="Helicase ATP-binding" evidence="11">
    <location>
        <begin position="24"/>
        <end position="212"/>
    </location>
</feature>
<dbReference type="Pfam" id="PF00271">
    <property type="entry name" value="Helicase_C"/>
    <property type="match status" value="1"/>
</dbReference>
<keyword evidence="2" id="KW-0227">DNA damage</keyword>
<feature type="coiled-coil region" evidence="10">
    <location>
        <begin position="745"/>
        <end position="772"/>
    </location>
</feature>
<proteinExistence type="inferred from homology"/>
<keyword evidence="10" id="KW-0175">Coiled coil</keyword>
<dbReference type="EMBL" id="JBGUBD010000001">
    <property type="protein sequence ID" value="MFA9477144.1"/>
    <property type="molecule type" value="Genomic_DNA"/>
</dbReference>
<comment type="similarity">
    <text evidence="9">Belongs to the Lhr helicase family. Lhr-Core subfamily.</text>
</comment>
<evidence type="ECO:0000313" key="14">
    <source>
        <dbReference type="Proteomes" id="UP001575105"/>
    </source>
</evidence>
<dbReference type="Pfam" id="PF00270">
    <property type="entry name" value="DEAD"/>
    <property type="match status" value="1"/>
</dbReference>
<dbReference type="Pfam" id="PF19306">
    <property type="entry name" value="WHD_Lhr"/>
    <property type="match status" value="1"/>
</dbReference>
<evidence type="ECO:0000259" key="12">
    <source>
        <dbReference type="PROSITE" id="PS51194"/>
    </source>
</evidence>
<keyword evidence="4" id="KW-0347">Helicase</keyword>
<reference evidence="13 14" key="1">
    <citation type="submission" date="2024-08" db="EMBL/GenBank/DDBJ databases">
        <title>Whole-genome sequencing of halo(alkali)philic microorganisms from hypersaline lakes.</title>
        <authorList>
            <person name="Sorokin D.Y."/>
            <person name="Merkel A.Y."/>
            <person name="Messina E."/>
            <person name="Yakimov M."/>
        </authorList>
    </citation>
    <scope>NUCLEOTIDE SEQUENCE [LARGE SCALE GENOMIC DNA]</scope>
    <source>
        <strain evidence="13 14">AB-hyl4</strain>
    </source>
</reference>
<sequence length="822" mass="92063">MNVVRHWFTQQRGYTPFDFQQQTWDAQLAGASGLVHAPTGMGKTFAVGLGPMMRWCDAHPDRQSWAALKSPPLTMLWITPLRALASDTANSLREPIEDVGLPWTLELRTGDVSSSIKARQKKRLPSVLVTTPESLSLLLSYADAKAKFAHVQSVVVDEWHELMSTKRGTQTELGLARLRRWNPAMQTWGLSATMGNLEQARDVLLGRAKAKSGVLIRGESQKAVRIETIVPDDLERFPWAGHLGLKLLPQVLDELDKVGSALLFTNTRSQAELWFAAIVKHRPNWIGEVALHHGSLDRKLRQKVEDLLREGKLRCVVCTSSLDLGVDFSPVDRVFQVGSPKGVARLMQRAGRSGHQPGAVSRVLGVPTHAFELIEFAAARVGIEGKRVESRRPLDRPIDVLVQHLVTVAAGGGFDEHALYEEVKATYAFRDLSAEQWQWAMDFVTRGGKALYAYPHYRRVAPPNGDGQYHVSSQQIAKQHRMGIGTITSDAAMIVKLARGRSLGTVEESFIARLKPGDRFLFAGQPLELIKTQNMTAYVRRATRLSGNVPRWQGGKSPLSTQLADAVRAKFDDALAERFTDDEMRAVRPLLELQRQWSRLPAADELLIESATSREGHHLFAYPFQGRLVHEGLGALLAYRLSQQAPRSITATVNDYGLELMCPEPIAMDEKAWRDVLSTDRLVEDLLACLNATELARRQFREIARVAGLIFTGYPGQSKSTRQLQASSELFYDVFAEFDADNLLLDQARREVLEEQLEVRRLKQALERIEAMRLVRVTLEQLSPLAFPLWAEHLRENHVTSEHWSDRVRAMAVALEKVADDG</sequence>
<keyword evidence="5" id="KW-0067">ATP-binding</keyword>
<evidence type="ECO:0000256" key="7">
    <source>
        <dbReference type="ARBA" id="ARBA00023204"/>
    </source>
</evidence>
<dbReference type="PANTHER" id="PTHR47962:SF3">
    <property type="entry name" value="LARGE ATP-DEPENDENT HELICASE-RELATED PROTEIN"/>
    <property type="match status" value="1"/>
</dbReference>